<dbReference type="OrthoDB" id="521512at2759"/>
<dbReference type="EMBL" id="QEAM01000118">
    <property type="protein sequence ID" value="TPX46020.1"/>
    <property type="molecule type" value="Genomic_DNA"/>
</dbReference>
<name>A0A507D457_9FUNG</name>
<evidence type="ECO:0000256" key="13">
    <source>
        <dbReference type="SAM" id="Phobius"/>
    </source>
</evidence>
<dbReference type="InterPro" id="IPR012576">
    <property type="entry name" value="NDUFB3"/>
</dbReference>
<evidence type="ECO:0000256" key="8">
    <source>
        <dbReference type="ARBA" id="ARBA00022982"/>
    </source>
</evidence>
<keyword evidence="8" id="KW-0249">Electron transport</keyword>
<dbReference type="GO" id="GO:0022900">
    <property type="term" value="P:electron transport chain"/>
    <property type="evidence" value="ECO:0007669"/>
    <property type="project" value="InterPro"/>
</dbReference>
<sequence length="135" mass="16058">MRSTTPCRRSTRLPKTPTNGTHPTPDTEHMVRREFPLFPFRLFRVNPPFLDKSLPDNHYDPWRKRDAWRRHDFFSARNRFLHMVPGLGIATVAFAAYLAYDIWDSTNGAKAQEKEKWSEWMKERDARLHGRATHH</sequence>
<reference evidence="14 15" key="1">
    <citation type="journal article" date="2019" name="Sci. Rep.">
        <title>Comparative genomics of chytrid fungi reveal insights into the obligate biotrophic and pathogenic lifestyle of Synchytrium endobioticum.</title>
        <authorList>
            <person name="van de Vossenberg B.T.L.H."/>
            <person name="Warris S."/>
            <person name="Nguyen H.D.T."/>
            <person name="van Gent-Pelzer M.P.E."/>
            <person name="Joly D.L."/>
            <person name="van de Geest H.C."/>
            <person name="Bonants P.J.M."/>
            <person name="Smith D.S."/>
            <person name="Levesque C.A."/>
            <person name="van der Lee T.A.J."/>
        </authorList>
    </citation>
    <scope>NUCLEOTIDE SEQUENCE [LARGE SCALE GENOMIC DNA]</scope>
    <source>
        <strain evidence="14 15">LEV6574</strain>
    </source>
</reference>
<dbReference type="PANTHER" id="PTHR15082:SF2">
    <property type="entry name" value="NADH DEHYDROGENASE [UBIQUINONE] 1 BETA SUBCOMPLEX SUBUNIT 3"/>
    <property type="match status" value="1"/>
</dbReference>
<evidence type="ECO:0000256" key="6">
    <source>
        <dbReference type="ARBA" id="ARBA00022692"/>
    </source>
</evidence>
<evidence type="ECO:0000256" key="3">
    <source>
        <dbReference type="ARBA" id="ARBA00005667"/>
    </source>
</evidence>
<dbReference type="AlphaFoldDB" id="A0A507D457"/>
<evidence type="ECO:0000256" key="11">
    <source>
        <dbReference type="ARBA" id="ARBA00023136"/>
    </source>
</evidence>
<keyword evidence="5" id="KW-0679">Respiratory chain</keyword>
<evidence type="ECO:0000256" key="5">
    <source>
        <dbReference type="ARBA" id="ARBA00022660"/>
    </source>
</evidence>
<comment type="subcellular location">
    <subcellularLocation>
        <location evidence="2">Mitochondrion inner membrane</location>
        <topology evidence="2">Single-pass membrane protein</topology>
        <orientation evidence="2">Matrix side</orientation>
    </subcellularLocation>
</comment>
<evidence type="ECO:0000256" key="10">
    <source>
        <dbReference type="ARBA" id="ARBA00023128"/>
    </source>
</evidence>
<dbReference type="Proteomes" id="UP000320475">
    <property type="component" value="Unassembled WGS sequence"/>
</dbReference>
<keyword evidence="4" id="KW-0813">Transport</keyword>
<comment type="caution">
    <text evidence="14">The sequence shown here is derived from an EMBL/GenBank/DDBJ whole genome shotgun (WGS) entry which is preliminary data.</text>
</comment>
<evidence type="ECO:0000256" key="1">
    <source>
        <dbReference type="ARBA" id="ARBA00003195"/>
    </source>
</evidence>
<dbReference type="Pfam" id="PF08122">
    <property type="entry name" value="NDUF_B12"/>
    <property type="match status" value="1"/>
</dbReference>
<feature type="region of interest" description="Disordered" evidence="12">
    <location>
        <begin position="1"/>
        <end position="28"/>
    </location>
</feature>
<accession>A0A507D457</accession>
<keyword evidence="7" id="KW-0999">Mitochondrion inner membrane</keyword>
<comment type="similarity">
    <text evidence="3">Belongs to the complex I NDUFB3 subunit family.</text>
</comment>
<feature type="transmembrane region" description="Helical" evidence="13">
    <location>
        <begin position="80"/>
        <end position="100"/>
    </location>
</feature>
<keyword evidence="9 13" id="KW-1133">Transmembrane helix</keyword>
<evidence type="ECO:0000256" key="9">
    <source>
        <dbReference type="ARBA" id="ARBA00022989"/>
    </source>
</evidence>
<protein>
    <submittedName>
        <fullName evidence="14">Uncharacterized protein</fullName>
    </submittedName>
</protein>
<keyword evidence="6 13" id="KW-0812">Transmembrane</keyword>
<gene>
    <name evidence="14" type="ORF">SeLEV6574_g03489</name>
</gene>
<comment type="function">
    <text evidence="1">Accessory subunit of the mitochondrial membrane respiratory chain NADH dehydrogenase (Complex I), that is believed not to be involved in catalysis. Complex I functions in the transfer of electrons from NADH to the respiratory chain. The immediate electron acceptor for the enzyme is believed to be ubiquinone.</text>
</comment>
<evidence type="ECO:0000256" key="2">
    <source>
        <dbReference type="ARBA" id="ARBA00004298"/>
    </source>
</evidence>
<keyword evidence="11 13" id="KW-0472">Membrane</keyword>
<keyword evidence="10" id="KW-0496">Mitochondrion</keyword>
<evidence type="ECO:0000256" key="4">
    <source>
        <dbReference type="ARBA" id="ARBA00022448"/>
    </source>
</evidence>
<dbReference type="GO" id="GO:0005743">
    <property type="term" value="C:mitochondrial inner membrane"/>
    <property type="evidence" value="ECO:0007669"/>
    <property type="project" value="UniProtKB-SubCell"/>
</dbReference>
<organism evidence="14 15">
    <name type="scientific">Synchytrium endobioticum</name>
    <dbReference type="NCBI Taxonomy" id="286115"/>
    <lineage>
        <taxon>Eukaryota</taxon>
        <taxon>Fungi</taxon>
        <taxon>Fungi incertae sedis</taxon>
        <taxon>Chytridiomycota</taxon>
        <taxon>Chytridiomycota incertae sedis</taxon>
        <taxon>Chytridiomycetes</taxon>
        <taxon>Synchytriales</taxon>
        <taxon>Synchytriaceae</taxon>
        <taxon>Synchytrium</taxon>
    </lineage>
</organism>
<dbReference type="PANTHER" id="PTHR15082">
    <property type="entry name" value="NADH-UBIQUINONE OXIDOREDUCTASE B12 SUBUNIT"/>
    <property type="match status" value="1"/>
</dbReference>
<evidence type="ECO:0000256" key="7">
    <source>
        <dbReference type="ARBA" id="ARBA00022792"/>
    </source>
</evidence>
<evidence type="ECO:0000313" key="14">
    <source>
        <dbReference type="EMBL" id="TPX46020.1"/>
    </source>
</evidence>
<evidence type="ECO:0000313" key="15">
    <source>
        <dbReference type="Proteomes" id="UP000320475"/>
    </source>
</evidence>
<dbReference type="GO" id="GO:0032981">
    <property type="term" value="P:mitochondrial respiratory chain complex I assembly"/>
    <property type="evidence" value="ECO:0007669"/>
    <property type="project" value="TreeGrafter"/>
</dbReference>
<evidence type="ECO:0000256" key="12">
    <source>
        <dbReference type="SAM" id="MobiDB-lite"/>
    </source>
</evidence>
<proteinExistence type="inferred from homology"/>